<dbReference type="AlphaFoldDB" id="A0A498R5A8"/>
<sequence>MRKKTVSKDLRVARFMPPLRHSIPGKEFDVRNSEVIQWLTKSPDILNYVWNNIKNSGSVVYGPETGKWQGEIMNQTMIEFL</sequence>
<keyword evidence="2" id="KW-1185">Reference proteome</keyword>
<name>A0A498R5A8_9FIRM</name>
<accession>A0A498R5A8</accession>
<dbReference type="EMBL" id="UPPP01000055">
    <property type="protein sequence ID" value="VBB05442.1"/>
    <property type="molecule type" value="Genomic_DNA"/>
</dbReference>
<evidence type="ECO:0000313" key="1">
    <source>
        <dbReference type="EMBL" id="VBB05442.1"/>
    </source>
</evidence>
<dbReference type="Proteomes" id="UP000277811">
    <property type="component" value="Unassembled WGS sequence"/>
</dbReference>
<protein>
    <submittedName>
        <fullName evidence="1">Uncharacterized protein</fullName>
    </submittedName>
</protein>
<reference evidence="1 2" key="1">
    <citation type="submission" date="2018-06" db="EMBL/GenBank/DDBJ databases">
        <authorList>
            <person name="Strepis N."/>
        </authorList>
    </citation>
    <scope>NUCLEOTIDE SEQUENCE [LARGE SCALE GENOMIC DNA]</scope>
    <source>
        <strain evidence="1">LUCI</strain>
    </source>
</reference>
<proteinExistence type="predicted"/>
<evidence type="ECO:0000313" key="2">
    <source>
        <dbReference type="Proteomes" id="UP000277811"/>
    </source>
</evidence>
<dbReference type="OrthoDB" id="1655248at2"/>
<organism evidence="1 2">
    <name type="scientific">Lucifera butyrica</name>
    <dbReference type="NCBI Taxonomy" id="1351585"/>
    <lineage>
        <taxon>Bacteria</taxon>
        <taxon>Bacillati</taxon>
        <taxon>Bacillota</taxon>
        <taxon>Negativicutes</taxon>
        <taxon>Veillonellales</taxon>
        <taxon>Veillonellaceae</taxon>
        <taxon>Lucifera</taxon>
    </lineage>
</organism>
<dbReference type="RefSeq" id="WP_122626428.1">
    <property type="nucleotide sequence ID" value="NZ_UPPP01000055.1"/>
</dbReference>
<gene>
    <name evidence="1" type="ORF">LUCI_0652</name>
</gene>